<reference evidence="7" key="1">
    <citation type="journal article" date="2019" name="Int. J. Syst. Evol. Microbiol.">
        <title>The Global Catalogue of Microorganisms (GCM) 10K type strain sequencing project: providing services to taxonomists for standard genome sequencing and annotation.</title>
        <authorList>
            <consortium name="The Broad Institute Genomics Platform"/>
            <consortium name="The Broad Institute Genome Sequencing Center for Infectious Disease"/>
            <person name="Wu L."/>
            <person name="Ma J."/>
        </authorList>
    </citation>
    <scope>NUCLEOTIDE SEQUENCE [LARGE SCALE GENOMIC DNA]</scope>
    <source>
        <strain evidence="7">KLKA75</strain>
    </source>
</reference>
<dbReference type="Pfam" id="PF01734">
    <property type="entry name" value="Patatin"/>
    <property type="match status" value="1"/>
</dbReference>
<evidence type="ECO:0000256" key="4">
    <source>
        <dbReference type="PROSITE-ProRule" id="PRU01161"/>
    </source>
</evidence>
<feature type="short sequence motif" description="GXSXG" evidence="4">
    <location>
        <begin position="42"/>
        <end position="46"/>
    </location>
</feature>
<feature type="domain" description="PNPLA" evidence="5">
    <location>
        <begin position="7"/>
        <end position="202"/>
    </location>
</feature>
<evidence type="ECO:0000256" key="2">
    <source>
        <dbReference type="ARBA" id="ARBA00022963"/>
    </source>
</evidence>
<organism evidence="6 7">
    <name type="scientific">Actinomadura gamaensis</name>
    <dbReference type="NCBI Taxonomy" id="1763541"/>
    <lineage>
        <taxon>Bacteria</taxon>
        <taxon>Bacillati</taxon>
        <taxon>Actinomycetota</taxon>
        <taxon>Actinomycetes</taxon>
        <taxon>Streptosporangiales</taxon>
        <taxon>Thermomonosporaceae</taxon>
        <taxon>Actinomadura</taxon>
    </lineage>
</organism>
<dbReference type="InterPro" id="IPR016035">
    <property type="entry name" value="Acyl_Trfase/lysoPLipase"/>
</dbReference>
<keyword evidence="7" id="KW-1185">Reference proteome</keyword>
<evidence type="ECO:0000256" key="1">
    <source>
        <dbReference type="ARBA" id="ARBA00022801"/>
    </source>
</evidence>
<dbReference type="InterPro" id="IPR050301">
    <property type="entry name" value="NTE"/>
</dbReference>
<sequence length="281" mass="28928">MAGRTALVLGGGGVAGIAWEVGVLVGLAEAGADVLGADLLVGTSAGSSVAAQVAAGLAPDELYARQTDPARQNREFIPEGVSLERVWEQFTRFQAEYSDPGELRRRVGAEALATETVPEEERYAVIEGRVPVRAWPERPLLITGVHATTGEPVVWTKESGVPLVDAVAASCAVPGIWPPVTIDGARYIDGGMRTIVNADLAAGSARVLVVAPLTDPALDEQVAALREAGAVVDVIVADEASVAAFGTDPLSPETRVPSAEAGRAQGRAAASEVAAHWAAEA</sequence>
<dbReference type="PANTHER" id="PTHR14226:SF57">
    <property type="entry name" value="BLR7027 PROTEIN"/>
    <property type="match status" value="1"/>
</dbReference>
<keyword evidence="2 4" id="KW-0442">Lipid degradation</keyword>
<evidence type="ECO:0000313" key="7">
    <source>
        <dbReference type="Proteomes" id="UP001595872"/>
    </source>
</evidence>
<dbReference type="PROSITE" id="PS51635">
    <property type="entry name" value="PNPLA"/>
    <property type="match status" value="1"/>
</dbReference>
<dbReference type="InterPro" id="IPR002641">
    <property type="entry name" value="PNPLA_dom"/>
</dbReference>
<name>A0ABV9U3X7_9ACTN</name>
<dbReference type="Proteomes" id="UP001595872">
    <property type="component" value="Unassembled WGS sequence"/>
</dbReference>
<dbReference type="Gene3D" id="3.40.1090.10">
    <property type="entry name" value="Cytosolic phospholipase A2 catalytic domain"/>
    <property type="match status" value="2"/>
</dbReference>
<feature type="active site" description="Proton acceptor" evidence="4">
    <location>
        <position position="189"/>
    </location>
</feature>
<comment type="caution">
    <text evidence="6">The sequence shown here is derived from an EMBL/GenBank/DDBJ whole genome shotgun (WGS) entry which is preliminary data.</text>
</comment>
<feature type="short sequence motif" description="GXGXXG" evidence="4">
    <location>
        <begin position="11"/>
        <end position="16"/>
    </location>
</feature>
<keyword evidence="1 4" id="KW-0378">Hydrolase</keyword>
<dbReference type="PANTHER" id="PTHR14226">
    <property type="entry name" value="NEUROPATHY TARGET ESTERASE/SWISS CHEESE D.MELANOGASTER"/>
    <property type="match status" value="1"/>
</dbReference>
<dbReference type="EMBL" id="JBHSIT010000006">
    <property type="protein sequence ID" value="MFC4910260.1"/>
    <property type="molecule type" value="Genomic_DNA"/>
</dbReference>
<accession>A0ABV9U3X7</accession>
<feature type="short sequence motif" description="DGA/G" evidence="4">
    <location>
        <begin position="189"/>
        <end position="191"/>
    </location>
</feature>
<dbReference type="RefSeq" id="WP_378258425.1">
    <property type="nucleotide sequence ID" value="NZ_JBHSIT010000006.1"/>
</dbReference>
<evidence type="ECO:0000259" key="5">
    <source>
        <dbReference type="PROSITE" id="PS51635"/>
    </source>
</evidence>
<protein>
    <submittedName>
        <fullName evidence="6">Patatin-like phospholipase family protein</fullName>
    </submittedName>
</protein>
<evidence type="ECO:0000256" key="3">
    <source>
        <dbReference type="ARBA" id="ARBA00023098"/>
    </source>
</evidence>
<proteinExistence type="predicted"/>
<evidence type="ECO:0000313" key="6">
    <source>
        <dbReference type="EMBL" id="MFC4910260.1"/>
    </source>
</evidence>
<keyword evidence="3 4" id="KW-0443">Lipid metabolism</keyword>
<gene>
    <name evidence="6" type="ORF">ACFPCY_23300</name>
</gene>
<dbReference type="SUPFAM" id="SSF52151">
    <property type="entry name" value="FabD/lysophospholipase-like"/>
    <property type="match status" value="1"/>
</dbReference>
<feature type="active site" description="Nucleophile" evidence="4">
    <location>
        <position position="44"/>
    </location>
</feature>